<feature type="chain" id="PRO_5040261861" evidence="3">
    <location>
        <begin position="21"/>
        <end position="403"/>
    </location>
</feature>
<organism evidence="4 5">
    <name type="scientific">Saccharata proteae CBS 121410</name>
    <dbReference type="NCBI Taxonomy" id="1314787"/>
    <lineage>
        <taxon>Eukaryota</taxon>
        <taxon>Fungi</taxon>
        <taxon>Dikarya</taxon>
        <taxon>Ascomycota</taxon>
        <taxon>Pezizomycotina</taxon>
        <taxon>Dothideomycetes</taxon>
        <taxon>Dothideomycetes incertae sedis</taxon>
        <taxon>Botryosphaeriales</taxon>
        <taxon>Saccharataceae</taxon>
        <taxon>Saccharata</taxon>
    </lineage>
</organism>
<gene>
    <name evidence="4" type="ORF">K490DRAFT_71525</name>
</gene>
<evidence type="ECO:0000256" key="2">
    <source>
        <dbReference type="ARBA" id="ARBA00023235"/>
    </source>
</evidence>
<dbReference type="PANTHER" id="PTHR43709">
    <property type="entry name" value="ACONITATE ISOMERASE-RELATED"/>
    <property type="match status" value="1"/>
</dbReference>
<name>A0A9P4HZH5_9PEZI</name>
<evidence type="ECO:0000313" key="5">
    <source>
        <dbReference type="Proteomes" id="UP000799776"/>
    </source>
</evidence>
<accession>A0A9P4HZH5</accession>
<feature type="signal peptide" evidence="3">
    <location>
        <begin position="1"/>
        <end position="20"/>
    </location>
</feature>
<comment type="caution">
    <text evidence="4">The sequence shown here is derived from an EMBL/GenBank/DDBJ whole genome shotgun (WGS) entry which is preliminary data.</text>
</comment>
<comment type="similarity">
    <text evidence="1">Belongs to the PrpF family.</text>
</comment>
<dbReference type="EMBL" id="ML978713">
    <property type="protein sequence ID" value="KAF2089779.1"/>
    <property type="molecule type" value="Genomic_DNA"/>
</dbReference>
<keyword evidence="2" id="KW-0413">Isomerase</keyword>
<dbReference type="Pfam" id="PF04303">
    <property type="entry name" value="PrpF"/>
    <property type="match status" value="1"/>
</dbReference>
<evidence type="ECO:0000256" key="1">
    <source>
        <dbReference type="ARBA" id="ARBA00007673"/>
    </source>
</evidence>
<protein>
    <submittedName>
        <fullName evidence="4">DUF453 domain protein</fullName>
    </submittedName>
</protein>
<keyword evidence="3" id="KW-0732">Signal</keyword>
<dbReference type="InterPro" id="IPR007400">
    <property type="entry name" value="PrpF-like"/>
</dbReference>
<dbReference type="Gene3D" id="3.10.310.10">
    <property type="entry name" value="Diaminopimelate Epimerase, Chain A, domain 1"/>
    <property type="match status" value="2"/>
</dbReference>
<reference evidence="4" key="1">
    <citation type="journal article" date="2020" name="Stud. Mycol.">
        <title>101 Dothideomycetes genomes: a test case for predicting lifestyles and emergence of pathogens.</title>
        <authorList>
            <person name="Haridas S."/>
            <person name="Albert R."/>
            <person name="Binder M."/>
            <person name="Bloem J."/>
            <person name="Labutti K."/>
            <person name="Salamov A."/>
            <person name="Andreopoulos B."/>
            <person name="Baker S."/>
            <person name="Barry K."/>
            <person name="Bills G."/>
            <person name="Bluhm B."/>
            <person name="Cannon C."/>
            <person name="Castanera R."/>
            <person name="Culley D."/>
            <person name="Daum C."/>
            <person name="Ezra D."/>
            <person name="Gonzalez J."/>
            <person name="Henrissat B."/>
            <person name="Kuo A."/>
            <person name="Liang C."/>
            <person name="Lipzen A."/>
            <person name="Lutzoni F."/>
            <person name="Magnuson J."/>
            <person name="Mondo S."/>
            <person name="Nolan M."/>
            <person name="Ohm R."/>
            <person name="Pangilinan J."/>
            <person name="Park H.-J."/>
            <person name="Ramirez L."/>
            <person name="Alfaro M."/>
            <person name="Sun H."/>
            <person name="Tritt A."/>
            <person name="Yoshinaga Y."/>
            <person name="Zwiers L.-H."/>
            <person name="Turgeon B."/>
            <person name="Goodwin S."/>
            <person name="Spatafora J."/>
            <person name="Crous P."/>
            <person name="Grigoriev I."/>
        </authorList>
    </citation>
    <scope>NUCLEOTIDE SEQUENCE</scope>
    <source>
        <strain evidence="4">CBS 121410</strain>
    </source>
</reference>
<dbReference type="Proteomes" id="UP000799776">
    <property type="component" value="Unassembled WGS sequence"/>
</dbReference>
<proteinExistence type="inferred from homology"/>
<dbReference type="AlphaFoldDB" id="A0A9P4HZH5"/>
<evidence type="ECO:0000256" key="3">
    <source>
        <dbReference type="SAM" id="SignalP"/>
    </source>
</evidence>
<dbReference type="OrthoDB" id="10267539at2759"/>
<keyword evidence="5" id="KW-1185">Reference proteome</keyword>
<dbReference type="SUPFAM" id="SSF54506">
    <property type="entry name" value="Diaminopimelate epimerase-like"/>
    <property type="match status" value="2"/>
</dbReference>
<dbReference type="PANTHER" id="PTHR43709:SF2">
    <property type="entry name" value="DUF453 DOMAIN PROTEIN (AFU_ORTHOLOGUE AFUA_6G00360)"/>
    <property type="match status" value="1"/>
</dbReference>
<sequence>MALLLTVLVVLDVTLVPSTRRNIGTRKAIIQHSTPASYYRGGTSRGVIFQAKDLPMDAETRRSMFLQVMGAPDPYGRQLDGMGAGISSLSKICIVDPSDRPEADITYTFVGVGIEKPVVDMAGNCGNMSTAIGPYAFNERLLRDIDYDVDGMVTVRIFNVNTGKIIHNTFPVVKGQAQVQGTFTIDGVSGSGARVTLDFLDPAGSKTGSLLPTGNVIDIIDGVEVSCVDAANPGVFVRAEEIGIDGSMLPNNLKELPEKLDLLNKLRAKAAVAMGMAKDPAEAPRTVPKIAVVSAPQRHQLLSGQFLDHSSIDVVIRFISDEQPHRAIPLTGALCTAAAAMIKGSIVQQKLGHSKVDDAMITIGHPSGRIQVAANTDENGDIKSATVFRTARRIMDGRVYWSG</sequence>
<evidence type="ECO:0000313" key="4">
    <source>
        <dbReference type="EMBL" id="KAF2089779.1"/>
    </source>
</evidence>
<dbReference type="GO" id="GO:0016853">
    <property type="term" value="F:isomerase activity"/>
    <property type="evidence" value="ECO:0007669"/>
    <property type="project" value="UniProtKB-KW"/>
</dbReference>